<dbReference type="PANTHER" id="PTHR43046:SF2">
    <property type="entry name" value="8-OXO-DGTP DIPHOSPHATASE-RELATED"/>
    <property type="match status" value="1"/>
</dbReference>
<feature type="domain" description="Nudix hydrolase" evidence="3">
    <location>
        <begin position="20"/>
        <end position="145"/>
    </location>
</feature>
<dbReference type="InterPro" id="IPR000086">
    <property type="entry name" value="NUDIX_hydrolase_dom"/>
</dbReference>
<dbReference type="EMBL" id="CAESAK010000013">
    <property type="protein sequence ID" value="CAB4331146.1"/>
    <property type="molecule type" value="Genomic_DNA"/>
</dbReference>
<evidence type="ECO:0000313" key="4">
    <source>
        <dbReference type="EMBL" id="CAB4331146.1"/>
    </source>
</evidence>
<dbReference type="CDD" id="cd18877">
    <property type="entry name" value="NUDIX_Hydrolase"/>
    <property type="match status" value="1"/>
</dbReference>
<organism evidence="4">
    <name type="scientific">freshwater metagenome</name>
    <dbReference type="NCBI Taxonomy" id="449393"/>
    <lineage>
        <taxon>unclassified sequences</taxon>
        <taxon>metagenomes</taxon>
        <taxon>ecological metagenomes</taxon>
    </lineage>
</organism>
<dbReference type="PROSITE" id="PS51462">
    <property type="entry name" value="NUDIX"/>
    <property type="match status" value="1"/>
</dbReference>
<evidence type="ECO:0000259" key="3">
    <source>
        <dbReference type="PROSITE" id="PS51462"/>
    </source>
</evidence>
<name>A0A6J5YN75_9ZZZZ</name>
<dbReference type="Gene3D" id="3.90.79.10">
    <property type="entry name" value="Nucleoside Triphosphate Pyrophosphohydrolase"/>
    <property type="match status" value="1"/>
</dbReference>
<gene>
    <name evidence="4" type="ORF">UFOPK3775_00175</name>
</gene>
<dbReference type="PANTHER" id="PTHR43046">
    <property type="entry name" value="GDP-MANNOSE MANNOSYL HYDROLASE"/>
    <property type="match status" value="1"/>
</dbReference>
<dbReference type="GO" id="GO:0016787">
    <property type="term" value="F:hydrolase activity"/>
    <property type="evidence" value="ECO:0007669"/>
    <property type="project" value="UniProtKB-KW"/>
</dbReference>
<dbReference type="AlphaFoldDB" id="A0A6J5YN75"/>
<proteinExistence type="predicted"/>
<evidence type="ECO:0000256" key="2">
    <source>
        <dbReference type="ARBA" id="ARBA00022801"/>
    </source>
</evidence>
<accession>A0A6J5YN75</accession>
<dbReference type="PROSITE" id="PS00893">
    <property type="entry name" value="NUDIX_BOX"/>
    <property type="match status" value="1"/>
</dbReference>
<comment type="cofactor">
    <cofactor evidence="1">
        <name>Mg(2+)</name>
        <dbReference type="ChEBI" id="CHEBI:18420"/>
    </cofactor>
</comment>
<dbReference type="InterPro" id="IPR020084">
    <property type="entry name" value="NUDIX_hydrolase_CS"/>
</dbReference>
<evidence type="ECO:0000256" key="1">
    <source>
        <dbReference type="ARBA" id="ARBA00001946"/>
    </source>
</evidence>
<dbReference type="SUPFAM" id="SSF55811">
    <property type="entry name" value="Nudix"/>
    <property type="match status" value="1"/>
</dbReference>
<dbReference type="InterPro" id="IPR015797">
    <property type="entry name" value="NUDIX_hydrolase-like_dom_sf"/>
</dbReference>
<reference evidence="4" key="1">
    <citation type="submission" date="2020-05" db="EMBL/GenBank/DDBJ databases">
        <authorList>
            <person name="Chiriac C."/>
            <person name="Salcher M."/>
            <person name="Ghai R."/>
            <person name="Kavagutti S V."/>
        </authorList>
    </citation>
    <scope>NUCLEOTIDE SEQUENCE</scope>
</reference>
<sequence length="155" mass="16927">MAARDGDGWIECACGSKHWGKFGAAGLLLVRDGKIFLQHRAPWVHNGDTWGIPGGARDSHESALEAAIREAVEETGLNPAGISALTTFVDDHEIWSYSTVIAVAGAGLEGHELNDESYEVRWVAFDDVTRLPLHPSFARSWPELLIQINNLITPL</sequence>
<dbReference type="Pfam" id="PF00293">
    <property type="entry name" value="NUDIX"/>
    <property type="match status" value="1"/>
</dbReference>
<protein>
    <submittedName>
        <fullName evidence="4">Unannotated protein</fullName>
    </submittedName>
</protein>
<keyword evidence="2" id="KW-0378">Hydrolase</keyword>